<keyword evidence="3" id="KW-0812">Transmembrane</keyword>
<keyword evidence="3" id="KW-1133">Transmembrane helix</keyword>
<dbReference type="Gene3D" id="2.60.40.2020">
    <property type="match status" value="1"/>
</dbReference>
<accession>A0ABN6CPT1</accession>
<feature type="transmembrane region" description="Helical" evidence="3">
    <location>
        <begin position="12"/>
        <end position="32"/>
    </location>
</feature>
<evidence type="ECO:0000256" key="1">
    <source>
        <dbReference type="ARBA" id="ARBA00022690"/>
    </source>
</evidence>
<dbReference type="EMBL" id="AP023356">
    <property type="protein sequence ID" value="BCJ47213.1"/>
    <property type="molecule type" value="Genomic_DNA"/>
</dbReference>
<dbReference type="InterPro" id="IPR036331">
    <property type="entry name" value="Chagasin-like_sf"/>
</dbReference>
<evidence type="ECO:0000259" key="4">
    <source>
        <dbReference type="Pfam" id="PF09394"/>
    </source>
</evidence>
<dbReference type="SUPFAM" id="SSF141066">
    <property type="entry name" value="ICP-like"/>
    <property type="match status" value="1"/>
</dbReference>
<feature type="domain" description="Proteinase inhibitor I42 chagasin" evidence="4">
    <location>
        <begin position="51"/>
        <end position="137"/>
    </location>
</feature>
<protein>
    <recommendedName>
        <fullName evidence="4">Proteinase inhibitor I42 chagasin domain-containing protein</fullName>
    </recommendedName>
</protein>
<keyword evidence="6" id="KW-1185">Reference proteome</keyword>
<keyword evidence="2" id="KW-0789">Thiol protease inhibitor</keyword>
<dbReference type="Pfam" id="PF09394">
    <property type="entry name" value="Inhibitor_I42"/>
    <property type="match status" value="1"/>
</dbReference>
<evidence type="ECO:0000313" key="5">
    <source>
        <dbReference type="EMBL" id="BCJ47213.1"/>
    </source>
</evidence>
<dbReference type="InterPro" id="IPR018990">
    <property type="entry name" value="Prot_inh_I42_chagasin"/>
</dbReference>
<evidence type="ECO:0000256" key="2">
    <source>
        <dbReference type="ARBA" id="ARBA00022704"/>
    </source>
</evidence>
<sequence>MSGVLWGGRRVAGLVLAVLVVVAGAGWGLYAWRRHATYGTMADQQELKVTLATGDRLTLVVPDRGASIGDHWTAQLPDSGVLRAVDERFTYSSVHDRLFGPALGGGSGTRYFIFEASTPGEVTVTLTNCFRGCKFPADKAESTATTWLVTVD</sequence>
<organism evidence="5 6">
    <name type="scientific">Actinoplanes ianthinogenes</name>
    <dbReference type="NCBI Taxonomy" id="122358"/>
    <lineage>
        <taxon>Bacteria</taxon>
        <taxon>Bacillati</taxon>
        <taxon>Actinomycetota</taxon>
        <taxon>Actinomycetes</taxon>
        <taxon>Micromonosporales</taxon>
        <taxon>Micromonosporaceae</taxon>
        <taxon>Actinoplanes</taxon>
    </lineage>
</organism>
<dbReference type="Proteomes" id="UP000676967">
    <property type="component" value="Chromosome"/>
</dbReference>
<gene>
    <name evidence="5" type="ORF">Aiant_78700</name>
</gene>
<evidence type="ECO:0000313" key="6">
    <source>
        <dbReference type="Proteomes" id="UP000676967"/>
    </source>
</evidence>
<name>A0ABN6CPT1_9ACTN</name>
<reference evidence="5 6" key="1">
    <citation type="submission" date="2020-08" db="EMBL/GenBank/DDBJ databases">
        <title>Whole genome shotgun sequence of Actinoplanes ianthinogenes NBRC 13996.</title>
        <authorList>
            <person name="Komaki H."/>
            <person name="Tamura T."/>
        </authorList>
    </citation>
    <scope>NUCLEOTIDE SEQUENCE [LARGE SCALE GENOMIC DNA]</scope>
    <source>
        <strain evidence="5 6">NBRC 13996</strain>
    </source>
</reference>
<keyword evidence="3" id="KW-0472">Membrane</keyword>
<proteinExistence type="predicted"/>
<keyword evidence="1" id="KW-0646">Protease inhibitor</keyword>
<evidence type="ECO:0000256" key="3">
    <source>
        <dbReference type="SAM" id="Phobius"/>
    </source>
</evidence>